<keyword evidence="3" id="KW-0547">Nucleotide-binding</keyword>
<evidence type="ECO:0000256" key="1">
    <source>
        <dbReference type="ARBA" id="ARBA00005417"/>
    </source>
</evidence>
<dbReference type="PANTHER" id="PTHR43776">
    <property type="entry name" value="TRANSPORT ATP-BINDING PROTEIN"/>
    <property type="match status" value="1"/>
</dbReference>
<evidence type="ECO:0000313" key="7">
    <source>
        <dbReference type="Proteomes" id="UP001597540"/>
    </source>
</evidence>
<dbReference type="InterPro" id="IPR050319">
    <property type="entry name" value="ABC_transp_ATP-bind"/>
</dbReference>
<dbReference type="EMBL" id="JBHUMJ010000002">
    <property type="protein sequence ID" value="MFD2701285.1"/>
    <property type="molecule type" value="Genomic_DNA"/>
</dbReference>
<dbReference type="GO" id="GO:0005524">
    <property type="term" value="F:ATP binding"/>
    <property type="evidence" value="ECO:0007669"/>
    <property type="project" value="UniProtKB-KW"/>
</dbReference>
<evidence type="ECO:0000259" key="5">
    <source>
        <dbReference type="PROSITE" id="PS50893"/>
    </source>
</evidence>
<dbReference type="NCBIfam" id="TIGR01727">
    <property type="entry name" value="oligo_HPY"/>
    <property type="match status" value="1"/>
</dbReference>
<dbReference type="InterPro" id="IPR027417">
    <property type="entry name" value="P-loop_NTPase"/>
</dbReference>
<dbReference type="InterPro" id="IPR013563">
    <property type="entry name" value="Oligopep_ABC_C"/>
</dbReference>
<evidence type="ECO:0000313" key="6">
    <source>
        <dbReference type="EMBL" id="MFD2701285.1"/>
    </source>
</evidence>
<dbReference type="Pfam" id="PF00005">
    <property type="entry name" value="ABC_tran"/>
    <property type="match status" value="1"/>
</dbReference>
<dbReference type="SUPFAM" id="SSF52540">
    <property type="entry name" value="P-loop containing nucleoside triphosphate hydrolases"/>
    <property type="match status" value="1"/>
</dbReference>
<proteinExistence type="inferred from homology"/>
<dbReference type="InterPro" id="IPR003439">
    <property type="entry name" value="ABC_transporter-like_ATP-bd"/>
</dbReference>
<dbReference type="PROSITE" id="PS00211">
    <property type="entry name" value="ABC_TRANSPORTER_1"/>
    <property type="match status" value="1"/>
</dbReference>
<dbReference type="SMART" id="SM00382">
    <property type="entry name" value="AAA"/>
    <property type="match status" value="1"/>
</dbReference>
<dbReference type="RefSeq" id="WP_076313628.1">
    <property type="nucleotide sequence ID" value="NZ_JBHUMJ010000002.1"/>
</dbReference>
<comment type="similarity">
    <text evidence="1">Belongs to the ABC transporter superfamily.</text>
</comment>
<comment type="caution">
    <text evidence="6">The sequence shown here is derived from an EMBL/GenBank/DDBJ whole genome shotgun (WGS) entry which is preliminary data.</text>
</comment>
<keyword evidence="4 6" id="KW-0067">ATP-binding</keyword>
<evidence type="ECO:0000256" key="2">
    <source>
        <dbReference type="ARBA" id="ARBA00022448"/>
    </source>
</evidence>
<accession>A0ABW5SRM9</accession>
<evidence type="ECO:0000256" key="4">
    <source>
        <dbReference type="ARBA" id="ARBA00022840"/>
    </source>
</evidence>
<dbReference type="Proteomes" id="UP001597540">
    <property type="component" value="Unassembled WGS sequence"/>
</dbReference>
<dbReference type="InterPro" id="IPR003593">
    <property type="entry name" value="AAA+_ATPase"/>
</dbReference>
<sequence>MNSNLSHTEEPLLRIEHLTKHFVSRSGSILRKNHVKAVEDVSFSIYKGETYGLVGESGSGKSTTGRTLLRLAEPTSGKAYFEDRDIFSLPSKALKALRKDMQMIFQDPHSSLDPKKRVGYSIAEPMMIHGQGTKKERQERVFELLERVGFTAQHANRFPYEFSGGQRQRIGIAKALALQPKLIVCDEPVSALDVSIQSQILNLLIELQSEYRLSYLFIAHDLSVVRHIADRIGVMYLGHLVEQAPTDKLFTHPLHPYTQFLLSAVPAPHPKLKKERIILQGDIPSPLHPPSGCVFHTRCPYAMEVCKQVRPVSLEISSGHSVQCHLYNDQAEGKDF</sequence>
<protein>
    <submittedName>
        <fullName evidence="6">ABC transporter ATP-binding protein</fullName>
    </submittedName>
</protein>
<dbReference type="InterPro" id="IPR017871">
    <property type="entry name" value="ABC_transporter-like_CS"/>
</dbReference>
<keyword evidence="7" id="KW-1185">Reference proteome</keyword>
<dbReference type="Gene3D" id="3.40.50.300">
    <property type="entry name" value="P-loop containing nucleotide triphosphate hydrolases"/>
    <property type="match status" value="1"/>
</dbReference>
<name>A0ABW5SRM9_9BACL</name>
<evidence type="ECO:0000256" key="3">
    <source>
        <dbReference type="ARBA" id="ARBA00022741"/>
    </source>
</evidence>
<keyword evidence="2" id="KW-0813">Transport</keyword>
<dbReference type="CDD" id="cd03257">
    <property type="entry name" value="ABC_NikE_OppD_transporters"/>
    <property type="match status" value="1"/>
</dbReference>
<dbReference type="Pfam" id="PF08352">
    <property type="entry name" value="oligo_HPY"/>
    <property type="match status" value="1"/>
</dbReference>
<dbReference type="PROSITE" id="PS50893">
    <property type="entry name" value="ABC_TRANSPORTER_2"/>
    <property type="match status" value="1"/>
</dbReference>
<reference evidence="7" key="1">
    <citation type="journal article" date="2019" name="Int. J. Syst. Evol. Microbiol.">
        <title>The Global Catalogue of Microorganisms (GCM) 10K type strain sequencing project: providing services to taxonomists for standard genome sequencing and annotation.</title>
        <authorList>
            <consortium name="The Broad Institute Genomics Platform"/>
            <consortium name="The Broad Institute Genome Sequencing Center for Infectious Disease"/>
            <person name="Wu L."/>
            <person name="Ma J."/>
        </authorList>
    </citation>
    <scope>NUCLEOTIDE SEQUENCE [LARGE SCALE GENOMIC DNA]</scope>
    <source>
        <strain evidence="7">KCTC 33849</strain>
    </source>
</reference>
<organism evidence="6 7">
    <name type="scientific">Paenibacillus shunpengii</name>
    <dbReference type="NCBI Taxonomy" id="2054424"/>
    <lineage>
        <taxon>Bacteria</taxon>
        <taxon>Bacillati</taxon>
        <taxon>Bacillota</taxon>
        <taxon>Bacilli</taxon>
        <taxon>Bacillales</taxon>
        <taxon>Paenibacillaceae</taxon>
        <taxon>Paenibacillus</taxon>
    </lineage>
</organism>
<feature type="domain" description="ABC transporter" evidence="5">
    <location>
        <begin position="13"/>
        <end position="262"/>
    </location>
</feature>
<gene>
    <name evidence="6" type="ORF">ACFSVM_12480</name>
</gene>